<dbReference type="AlphaFoldDB" id="A0A1Q5Q363"/>
<keyword evidence="4" id="KW-0479">Metal-binding</keyword>
<dbReference type="Gene3D" id="1.10.600.10">
    <property type="entry name" value="Farnesyl Diphosphate Synthase"/>
    <property type="match status" value="1"/>
</dbReference>
<dbReference type="GO" id="GO:0004659">
    <property type="term" value="F:prenyltransferase activity"/>
    <property type="evidence" value="ECO:0007669"/>
    <property type="project" value="InterPro"/>
</dbReference>
<evidence type="ECO:0000256" key="6">
    <source>
        <dbReference type="RuleBase" id="RU004466"/>
    </source>
</evidence>
<evidence type="ECO:0000256" key="2">
    <source>
        <dbReference type="ARBA" id="ARBA00006706"/>
    </source>
</evidence>
<keyword evidence="5" id="KW-0460">Magnesium</keyword>
<gene>
    <name evidence="7" type="ORF">BSZ39_05800</name>
</gene>
<evidence type="ECO:0000256" key="4">
    <source>
        <dbReference type="ARBA" id="ARBA00022723"/>
    </source>
</evidence>
<dbReference type="GO" id="GO:0008299">
    <property type="term" value="P:isoprenoid biosynthetic process"/>
    <property type="evidence" value="ECO:0007669"/>
    <property type="project" value="InterPro"/>
</dbReference>
<comment type="similarity">
    <text evidence="2 6">Belongs to the FPP/GGPP synthase family.</text>
</comment>
<comment type="cofactor">
    <cofactor evidence="1">
        <name>Mg(2+)</name>
        <dbReference type="ChEBI" id="CHEBI:18420"/>
    </cofactor>
</comment>
<accession>A0A1Q5Q363</accession>
<organism evidence="7 8">
    <name type="scientific">Bowdeniella nasicola</name>
    <dbReference type="NCBI Taxonomy" id="208480"/>
    <lineage>
        <taxon>Bacteria</taxon>
        <taxon>Bacillati</taxon>
        <taxon>Actinomycetota</taxon>
        <taxon>Actinomycetes</taxon>
        <taxon>Actinomycetales</taxon>
        <taxon>Actinomycetaceae</taxon>
        <taxon>Bowdeniella</taxon>
    </lineage>
</organism>
<comment type="caution">
    <text evidence="7">The sequence shown here is derived from an EMBL/GenBank/DDBJ whole genome shotgun (WGS) entry which is preliminary data.</text>
</comment>
<evidence type="ECO:0000313" key="7">
    <source>
        <dbReference type="EMBL" id="OKL54122.1"/>
    </source>
</evidence>
<protein>
    <recommendedName>
        <fullName evidence="9">Geranylgeranyl diphosphate synthase, type I</fullName>
    </recommendedName>
</protein>
<dbReference type="SFLD" id="SFLDS00005">
    <property type="entry name" value="Isoprenoid_Synthase_Type_I"/>
    <property type="match status" value="1"/>
</dbReference>
<evidence type="ECO:0008006" key="9">
    <source>
        <dbReference type="Google" id="ProtNLM"/>
    </source>
</evidence>
<evidence type="ECO:0000256" key="5">
    <source>
        <dbReference type="ARBA" id="ARBA00022842"/>
    </source>
</evidence>
<dbReference type="Pfam" id="PF00348">
    <property type="entry name" value="polyprenyl_synt"/>
    <property type="match status" value="1"/>
</dbReference>
<dbReference type="PANTHER" id="PTHR12001:SF85">
    <property type="entry name" value="SHORT CHAIN ISOPRENYL DIPHOSPHATE SYNTHASE"/>
    <property type="match status" value="1"/>
</dbReference>
<dbReference type="PROSITE" id="PS00723">
    <property type="entry name" value="POLYPRENYL_SYNTHASE_1"/>
    <property type="match status" value="1"/>
</dbReference>
<dbReference type="Proteomes" id="UP000185628">
    <property type="component" value="Unassembled WGS sequence"/>
</dbReference>
<dbReference type="InterPro" id="IPR000092">
    <property type="entry name" value="Polyprenyl_synt"/>
</dbReference>
<dbReference type="GO" id="GO:0046872">
    <property type="term" value="F:metal ion binding"/>
    <property type="evidence" value="ECO:0007669"/>
    <property type="project" value="UniProtKB-KW"/>
</dbReference>
<sequence length="360" mass="38209">MPTDATFADHVSARVREILADTAASFGDISPAVDEFFVPAFELTSGGKRMRARLMATGVAVAQGSSDLDDAVVELGAALELFQAAALVHDDIIDDSDSRRGKPATHVAFAQRAPRESLEKPEILGKNSAILLGDLLIVLADQAAARAFAGLATAARQRCVALWSEMTSEVAIGQYLDVLNSTLPIAHTSASESLAAALRVVRHKSARYSVEHPLTLGVALGGGNDTLIAALARVGLPLGEAFQLRDDDLGVFGDPAETGKPAGDDLREGKRTPLLALTRQVANESELETLETHLGNRQLEADLISELREIIERSGTRAEHEKLIQEKLDESLTALADANVPADAAATLTELAHRLAHRTA</sequence>
<dbReference type="RefSeq" id="WP_073716430.1">
    <property type="nucleotide sequence ID" value="NZ_MQVR01000026.1"/>
</dbReference>
<evidence type="ECO:0000256" key="3">
    <source>
        <dbReference type="ARBA" id="ARBA00022679"/>
    </source>
</evidence>
<dbReference type="InterPro" id="IPR033749">
    <property type="entry name" value="Polyprenyl_synt_CS"/>
</dbReference>
<dbReference type="EMBL" id="MQVR01000026">
    <property type="protein sequence ID" value="OKL54122.1"/>
    <property type="molecule type" value="Genomic_DNA"/>
</dbReference>
<name>A0A1Q5Q363_9ACTO</name>
<evidence type="ECO:0000256" key="1">
    <source>
        <dbReference type="ARBA" id="ARBA00001946"/>
    </source>
</evidence>
<dbReference type="PANTHER" id="PTHR12001">
    <property type="entry name" value="GERANYLGERANYL PYROPHOSPHATE SYNTHASE"/>
    <property type="match status" value="1"/>
</dbReference>
<dbReference type="SUPFAM" id="SSF48576">
    <property type="entry name" value="Terpenoid synthases"/>
    <property type="match status" value="1"/>
</dbReference>
<proteinExistence type="inferred from homology"/>
<keyword evidence="3 6" id="KW-0808">Transferase</keyword>
<reference evidence="8" key="1">
    <citation type="submission" date="2016-12" db="EMBL/GenBank/DDBJ databases">
        <authorList>
            <person name="Meng X."/>
        </authorList>
    </citation>
    <scope>NUCLEOTIDE SEQUENCE [LARGE SCALE GENOMIC DNA]</scope>
    <source>
        <strain evidence="8">DSM 19116</strain>
    </source>
</reference>
<dbReference type="OrthoDB" id="4497239at2"/>
<evidence type="ECO:0000313" key="8">
    <source>
        <dbReference type="Proteomes" id="UP000185628"/>
    </source>
</evidence>
<keyword evidence="8" id="KW-1185">Reference proteome</keyword>
<dbReference type="InterPro" id="IPR008949">
    <property type="entry name" value="Isoprenoid_synthase_dom_sf"/>
</dbReference>